<dbReference type="InterPro" id="IPR043502">
    <property type="entry name" value="DNA/RNA_pol_sf"/>
</dbReference>
<evidence type="ECO:0000313" key="1">
    <source>
        <dbReference type="EMBL" id="CCA28027.1"/>
    </source>
</evidence>
<accession>F0X2E0</accession>
<gene>
    <name evidence="1" type="primary">AlNc14C988G12697</name>
    <name evidence="1" type="ORF">ALNC14_141710</name>
</gene>
<dbReference type="Gene3D" id="3.10.10.10">
    <property type="entry name" value="HIV Type 1 Reverse Transcriptase, subunit A, domain 1"/>
    <property type="match status" value="1"/>
</dbReference>
<organism evidence="1">
    <name type="scientific">Albugo laibachii Nc14</name>
    <dbReference type="NCBI Taxonomy" id="890382"/>
    <lineage>
        <taxon>Eukaryota</taxon>
        <taxon>Sar</taxon>
        <taxon>Stramenopiles</taxon>
        <taxon>Oomycota</taxon>
        <taxon>Peronosporomycetes</taxon>
        <taxon>Albuginales</taxon>
        <taxon>Albuginaceae</taxon>
        <taxon>Albugo</taxon>
    </lineage>
</organism>
<dbReference type="AlphaFoldDB" id="F0X2E0"/>
<sequence>MVEPLLVKFQVDAKPVTSKARPYPKQQIDYVRSYFAELEWLDLVRRNIHSQWSSPALPVLKGLNTNEFCTTIDYTRVNSLVIPLAGSMPDIKTATTCVSGAKYYARFDNC</sequence>
<protein>
    <submittedName>
        <fullName evidence="1">AlNc14C988G12697 protein</fullName>
    </submittedName>
</protein>
<reference evidence="1" key="2">
    <citation type="submission" date="2011-02" db="EMBL/GenBank/DDBJ databases">
        <authorList>
            <person name="MacLean D."/>
        </authorList>
    </citation>
    <scope>NUCLEOTIDE SEQUENCE</scope>
</reference>
<name>F0X2E0_9STRA</name>
<dbReference type="HOGENOM" id="CLU_2175776_0_0_1"/>
<reference evidence="1" key="1">
    <citation type="journal article" date="2011" name="PLoS Biol.">
        <title>Gene gain and loss during evolution of obligate parasitism in the white rust pathogen of Arabidopsis thaliana.</title>
        <authorList>
            <person name="Kemen E."/>
            <person name="Gardiner A."/>
            <person name="Schultz-Larsen T."/>
            <person name="Kemen A.C."/>
            <person name="Balmuth A.L."/>
            <person name="Robert-Seilaniantz A."/>
            <person name="Bailey K."/>
            <person name="Holub E."/>
            <person name="Studholme D.J."/>
            <person name="Maclean D."/>
            <person name="Jones J.D."/>
        </authorList>
    </citation>
    <scope>NUCLEOTIDE SEQUENCE</scope>
</reference>
<proteinExistence type="predicted"/>
<dbReference type="SUPFAM" id="SSF56672">
    <property type="entry name" value="DNA/RNA polymerases"/>
    <property type="match status" value="1"/>
</dbReference>
<dbReference type="EMBL" id="FR824824">
    <property type="protein sequence ID" value="CCA28027.1"/>
    <property type="molecule type" value="Genomic_DNA"/>
</dbReference>